<comment type="similarity">
    <text evidence="1">Belongs to the argonaute family. Long pAgo subfamily.</text>
</comment>
<dbReference type="AlphaFoldDB" id="A0A142VT79"/>
<dbReference type="SMART" id="SM00950">
    <property type="entry name" value="Piwi"/>
    <property type="match status" value="1"/>
</dbReference>
<dbReference type="SUPFAM" id="SSF53098">
    <property type="entry name" value="Ribonuclease H-like"/>
    <property type="match status" value="1"/>
</dbReference>
<evidence type="ECO:0000313" key="4">
    <source>
        <dbReference type="EMBL" id="AMU92996.1"/>
    </source>
</evidence>
<organism evidence="4 5">
    <name type="scientific">Sphingopyxis terrae subsp. terrae NBRC 15098</name>
    <dbReference type="NCBI Taxonomy" id="1219058"/>
    <lineage>
        <taxon>Bacteria</taxon>
        <taxon>Pseudomonadati</taxon>
        <taxon>Pseudomonadota</taxon>
        <taxon>Alphaproteobacteria</taxon>
        <taxon>Sphingomonadales</taxon>
        <taxon>Sphingomonadaceae</taxon>
        <taxon>Sphingopyxis</taxon>
    </lineage>
</organism>
<dbReference type="Proteomes" id="UP000076234">
    <property type="component" value="Chromosome"/>
</dbReference>
<sequence length="485" mass="54958">MTFTFETRCIPEPDLEFGDGGLFLDPRVGLMRHGPLQPKPGDLMRIGVVGTSDTVDGFAKYIDRAMQGIPSDNEKLGNLHPDFPGLGNQNPFRCRFEVPREACQTVLQSEIKRIVAIRNHEEAVRAAVDLLIAQARILLEGTSRPEVIVIALPKVLIEKVVNARSIVSEDDDDDDEEEAGPTELNFRDLFKAKALSLSVPTQIAWPSVWDDAFKLSRKMKTTERKVQGPATRAWNLLNAIFYKAGRVPWRLPKSDGYETCYLGIGFYRDLDGHRLWTSTAQMFDERGKGLILRGARARTDRPGKHPYLAREDACDLVKRSLETYFEHHRTMPARIVILKTSRFENSESRGFAEAIEEMRVAMTDMVWVSEGGHVALFREGDYPALRGSFVRIGNDGILYTRGSVPYYGTYPGARMPNALQLRPYECETSLDEIATEILALTKMNWNSTQFDHALPIPIRAAREVGRVLKHVSYAERDQPDFRYYM</sequence>
<evidence type="ECO:0000256" key="1">
    <source>
        <dbReference type="ARBA" id="ARBA00035012"/>
    </source>
</evidence>
<reference evidence="5" key="1">
    <citation type="submission" date="2015-11" db="EMBL/GenBank/DDBJ databases">
        <title>Complete genome sequence of a polyethylene glycol-degrading strain Sphingopyxis terrae strain 203-1 (NBRC 15098).</title>
        <authorList>
            <person name="Yoshiyuki O."/>
            <person name="Shouta N."/>
            <person name="Nagata Y."/>
            <person name="Numata M."/>
            <person name="Tsuchikane K."/>
            <person name="Hosoyama A."/>
            <person name="Yamazoe A."/>
            <person name="Tsuda M."/>
            <person name="Fujita N."/>
            <person name="Kawai F."/>
        </authorList>
    </citation>
    <scope>NUCLEOTIDE SEQUENCE [LARGE SCALE GENOMIC DNA]</scope>
    <source>
        <strain evidence="5">203-1</strain>
    </source>
</reference>
<dbReference type="CDD" id="cd04659">
    <property type="entry name" value="Piwi_piwi-like_ProArk"/>
    <property type="match status" value="1"/>
</dbReference>
<reference evidence="4 5" key="2">
    <citation type="journal article" date="2016" name="Genome Announc.">
        <title>Complete Genome Sequence of Sphingopyxis terrae Strain 203-1 (NBRC 111660), a Polyethylene Glycol Degrader.</title>
        <authorList>
            <person name="Ohtsubo Y."/>
            <person name="Nonoyama S."/>
            <person name="Nagata Y."/>
            <person name="Numata M."/>
            <person name="Tsuchikane K."/>
            <person name="Hosoyama A."/>
            <person name="Yamazoe A."/>
            <person name="Tsuda M."/>
            <person name="Fujita N."/>
            <person name="Kawai F."/>
        </authorList>
    </citation>
    <scope>NUCLEOTIDE SEQUENCE [LARGE SCALE GENOMIC DNA]</scope>
    <source>
        <strain evidence="4 5">203-1</strain>
    </source>
</reference>
<dbReference type="RefSeq" id="WP_082819762.1">
    <property type="nucleotide sequence ID" value="NZ_CP013342.1"/>
</dbReference>
<evidence type="ECO:0000259" key="3">
    <source>
        <dbReference type="SMART" id="SM00950"/>
    </source>
</evidence>
<dbReference type="Gene3D" id="3.30.420.10">
    <property type="entry name" value="Ribonuclease H-like superfamily/Ribonuclease H"/>
    <property type="match status" value="1"/>
</dbReference>
<dbReference type="STRING" id="1219058.AOA14_00020"/>
<evidence type="ECO:0000313" key="5">
    <source>
        <dbReference type="Proteomes" id="UP000076234"/>
    </source>
</evidence>
<evidence type="ECO:0000256" key="2">
    <source>
        <dbReference type="ARBA" id="ARBA00035032"/>
    </source>
</evidence>
<protein>
    <recommendedName>
        <fullName evidence="2">Protein argonaute</fullName>
    </recommendedName>
</protein>
<accession>A0A142VT79</accession>
<dbReference type="InterPro" id="IPR003165">
    <property type="entry name" value="Piwi"/>
</dbReference>
<feature type="domain" description="Piwi" evidence="3">
    <location>
        <begin position="147"/>
        <end position="473"/>
    </location>
</feature>
<dbReference type="InterPro" id="IPR036397">
    <property type="entry name" value="RNaseH_sf"/>
</dbReference>
<proteinExistence type="inferred from homology"/>
<gene>
    <name evidence="4" type="ORF">AOA14_00020</name>
</gene>
<dbReference type="KEGG" id="ster:AOA14_00020"/>
<dbReference type="EMBL" id="CP013342">
    <property type="protein sequence ID" value="AMU92996.1"/>
    <property type="molecule type" value="Genomic_DNA"/>
</dbReference>
<dbReference type="GO" id="GO:0003676">
    <property type="term" value="F:nucleic acid binding"/>
    <property type="evidence" value="ECO:0007669"/>
    <property type="project" value="InterPro"/>
</dbReference>
<dbReference type="InterPro" id="IPR012337">
    <property type="entry name" value="RNaseH-like_sf"/>
</dbReference>
<name>A0A142VT79_9SPHN</name>